<dbReference type="FunFam" id="3.40.50.300:FF:000483">
    <property type="entry name" value="Sensor histidine kinase KdpD"/>
    <property type="match status" value="1"/>
</dbReference>
<dbReference type="Pfam" id="PF00582">
    <property type="entry name" value="Usp"/>
    <property type="match status" value="1"/>
</dbReference>
<dbReference type="SUPFAM" id="SSF52402">
    <property type="entry name" value="Adenine nucleotide alpha hydrolases-like"/>
    <property type="match status" value="1"/>
</dbReference>
<sequence length="896" mass="101364">MNIYDENRPDPDELLASLKEQEDKNKLGKLKIFFGMCAGVGKTYTMLQAAHLEKGKKVDVVIGYVETHGRPETDKLVEGLEIIPPYQISYRDTLFREVDIDAIIARKPQVVLIDELAHTNAPGSRHTKRYQDVQELINNGIDVFTTLNVQHIESRTDTVTQITGVSIRETVPDDVLEAADEIELVDLTADELLQRLAEGKVYTPERSQEAIRNFFRKGNITALREMSLRLVADRVDKQLREYMQTRRIPGPWKSGLRLMVAIGPSPYSAWLIRWAKSLSYTMDASLIAVYVQKTETLSPEDQEQLNKNIALAKQLGAHYLSTTDTDLSRGILNIAQRENVTHILVGKSQRKGLRELLRGDLVSKLIHDSGDIDIYVVGAKEMKKRQKRFAFASSEFRSSPKAYLASAAVMLLAVLLCYLCKGFVGYQVVSYILLFAVSLVALFFSTGPILLAAALGAMLWDFFFINPPLTFYIAKPEDLMMFGTFFSVAIINGVLTARLRSQQRLARDREQRTSALYELSKVLASASGTQEVIEQAVTHIRKYFDIESAILLCEDETGLQTTLLPADSKIELQSTEHSIAAWVYKHVKKAGKYTDTLPATDLTFYPLKGKRINTGVLLVKPQKPFRGEMEMFWDTFRVQLTNALERELLNEIARRASVLNESEKLYKTLFNSISHELRIPVSTLMGASETLLQKNSDQELQQQLAQEIFMASDRLNRLIENLLNMSRLESDRITPSIDWHDVHDLANKVISNLHDKLKPFHTEVIIPENMPLVKFDFGLMEQVVHNLVYNATQHSQPKTTIRIKFYYDHHHLVIQVMDRGTGFPPESIPYLCNKFYRANNRVAGGIGLGLSIVKGFVDAHQGTIRFENRAHGGALITIKIPTGKYTIENNEAHGLH</sequence>
<name>A0A161LDU7_9BACT</name>
<dbReference type="InterPro" id="IPR005467">
    <property type="entry name" value="His_kinase_dom"/>
</dbReference>
<gene>
    <name evidence="15" type="ORF">PJIAN_274</name>
</gene>
<feature type="transmembrane region" description="Helical" evidence="13">
    <location>
        <begin position="432"/>
        <end position="459"/>
    </location>
</feature>
<dbReference type="SMART" id="SM00387">
    <property type="entry name" value="HATPase_c"/>
    <property type="match status" value="1"/>
</dbReference>
<dbReference type="InterPro" id="IPR003594">
    <property type="entry name" value="HATPase_dom"/>
</dbReference>
<dbReference type="SUPFAM" id="SSF55781">
    <property type="entry name" value="GAF domain-like"/>
    <property type="match status" value="1"/>
</dbReference>
<evidence type="ECO:0000313" key="15">
    <source>
        <dbReference type="EMBL" id="GAT62515.1"/>
    </source>
</evidence>
<reference evidence="16" key="2">
    <citation type="journal article" date="2017" name="Genome Announc.">
        <title>Draft genome sequence of Paludibacter jiangxiensis NM7(T), a propionate-producing fermentative bacterium.</title>
        <authorList>
            <person name="Qiu Y.-L."/>
            <person name="Tourlousse D.M."/>
            <person name="Matsuura N."/>
            <person name="Ohashi A."/>
            <person name="Sekiguchi Y."/>
        </authorList>
    </citation>
    <scope>NUCLEOTIDE SEQUENCE [LARGE SCALE GENOMIC DNA]</scope>
    <source>
        <strain evidence="16">NM7</strain>
    </source>
</reference>
<dbReference type="GO" id="GO:0000155">
    <property type="term" value="F:phosphorelay sensor kinase activity"/>
    <property type="evidence" value="ECO:0007669"/>
    <property type="project" value="InterPro"/>
</dbReference>
<keyword evidence="10 13" id="KW-1133">Transmembrane helix</keyword>
<dbReference type="InterPro" id="IPR036097">
    <property type="entry name" value="HisK_dim/P_sf"/>
</dbReference>
<evidence type="ECO:0000256" key="10">
    <source>
        <dbReference type="ARBA" id="ARBA00022989"/>
    </source>
</evidence>
<dbReference type="SUPFAM" id="SSF55874">
    <property type="entry name" value="ATPase domain of HSP90 chaperone/DNA topoisomerase II/histidine kinase"/>
    <property type="match status" value="1"/>
</dbReference>
<dbReference type="InterPro" id="IPR038318">
    <property type="entry name" value="KdpD_sf"/>
</dbReference>
<comment type="caution">
    <text evidence="15">The sequence shown here is derived from an EMBL/GenBank/DDBJ whole genome shotgun (WGS) entry which is preliminary data.</text>
</comment>
<dbReference type="InterPro" id="IPR003852">
    <property type="entry name" value="Sig_transdc_His_kinase_KdpD_N"/>
</dbReference>
<evidence type="ECO:0000256" key="1">
    <source>
        <dbReference type="ARBA" id="ARBA00000085"/>
    </source>
</evidence>
<dbReference type="SUPFAM" id="SSF47384">
    <property type="entry name" value="Homodimeric domain of signal transducing histidine kinase"/>
    <property type="match status" value="1"/>
</dbReference>
<keyword evidence="11" id="KW-0902">Two-component regulatory system</keyword>
<dbReference type="Gene3D" id="3.30.565.10">
    <property type="entry name" value="Histidine kinase-like ATPase, C-terminal domain"/>
    <property type="match status" value="1"/>
</dbReference>
<dbReference type="InterPro" id="IPR003661">
    <property type="entry name" value="HisK_dim/P_dom"/>
</dbReference>
<dbReference type="GO" id="GO:0005737">
    <property type="term" value="C:cytoplasm"/>
    <property type="evidence" value="ECO:0007669"/>
    <property type="project" value="UniProtKB-ARBA"/>
</dbReference>
<dbReference type="EMBL" id="BDCR01000002">
    <property type="protein sequence ID" value="GAT62515.1"/>
    <property type="molecule type" value="Genomic_DNA"/>
</dbReference>
<dbReference type="PRINTS" id="PR00344">
    <property type="entry name" value="BCTRLSENSOR"/>
</dbReference>
<dbReference type="InterPro" id="IPR036890">
    <property type="entry name" value="HATPase_C_sf"/>
</dbReference>
<dbReference type="InterPro" id="IPR006016">
    <property type="entry name" value="UspA"/>
</dbReference>
<dbReference type="Gene3D" id="1.20.120.620">
    <property type="entry name" value="Backbone structure of the membrane domain of e. Coli histidine kinase receptor kdpd"/>
    <property type="match status" value="1"/>
</dbReference>
<keyword evidence="4" id="KW-0597">Phosphoprotein</keyword>
<evidence type="ECO:0000313" key="16">
    <source>
        <dbReference type="Proteomes" id="UP000076586"/>
    </source>
</evidence>
<evidence type="ECO:0000256" key="6">
    <source>
        <dbReference type="ARBA" id="ARBA00022692"/>
    </source>
</evidence>
<dbReference type="PANTHER" id="PTHR45569">
    <property type="entry name" value="SENSOR PROTEIN KDPD"/>
    <property type="match status" value="1"/>
</dbReference>
<dbReference type="Proteomes" id="UP000076586">
    <property type="component" value="Unassembled WGS sequence"/>
</dbReference>
<dbReference type="Pfam" id="PF02518">
    <property type="entry name" value="HATPase_c"/>
    <property type="match status" value="1"/>
</dbReference>
<evidence type="ECO:0000256" key="11">
    <source>
        <dbReference type="ARBA" id="ARBA00023012"/>
    </source>
</evidence>
<reference evidence="16" key="1">
    <citation type="submission" date="2016-04" db="EMBL/GenBank/DDBJ databases">
        <title>Draft genome sequence of Paludibacter jiangxiensis strain NM7.</title>
        <authorList>
            <person name="Qiu Y."/>
            <person name="Matsuura N."/>
            <person name="Ohashi A."/>
            <person name="Tourlousse M.D."/>
            <person name="Sekiguchi Y."/>
        </authorList>
    </citation>
    <scope>NUCLEOTIDE SEQUENCE [LARGE SCALE GENOMIC DNA]</scope>
    <source>
        <strain evidence="16">NM7</strain>
    </source>
</reference>
<dbReference type="InterPro" id="IPR027417">
    <property type="entry name" value="P-loop_NTPase"/>
</dbReference>
<evidence type="ECO:0000256" key="12">
    <source>
        <dbReference type="ARBA" id="ARBA00023136"/>
    </source>
</evidence>
<dbReference type="EC" id="2.7.13.3" evidence="3"/>
<comment type="subcellular location">
    <subcellularLocation>
        <location evidence="2">Membrane</location>
        <topology evidence="2">Multi-pass membrane protein</topology>
    </subcellularLocation>
</comment>
<dbReference type="CDD" id="cd00082">
    <property type="entry name" value="HisKA"/>
    <property type="match status" value="1"/>
</dbReference>
<keyword evidence="16" id="KW-1185">Reference proteome</keyword>
<evidence type="ECO:0000256" key="9">
    <source>
        <dbReference type="ARBA" id="ARBA00022840"/>
    </source>
</evidence>
<dbReference type="InterPro" id="IPR029016">
    <property type="entry name" value="GAF-like_dom_sf"/>
</dbReference>
<evidence type="ECO:0000256" key="8">
    <source>
        <dbReference type="ARBA" id="ARBA00022777"/>
    </source>
</evidence>
<dbReference type="CDD" id="cd01987">
    <property type="entry name" value="USP_KdpD-like"/>
    <property type="match status" value="1"/>
</dbReference>
<accession>A0A161LDU7</accession>
<keyword evidence="9" id="KW-0067">ATP-binding</keyword>
<proteinExistence type="predicted"/>
<feature type="transmembrane region" description="Helical" evidence="13">
    <location>
        <begin position="402"/>
        <end position="420"/>
    </location>
</feature>
<protein>
    <recommendedName>
        <fullName evidence="3">histidine kinase</fullName>
        <ecNumber evidence="3">2.7.13.3</ecNumber>
    </recommendedName>
</protein>
<feature type="transmembrane region" description="Helical" evidence="13">
    <location>
        <begin position="479"/>
        <end position="499"/>
    </location>
</feature>
<dbReference type="RefSeq" id="WP_068702904.1">
    <property type="nucleotide sequence ID" value="NZ_BDCR01000002.1"/>
</dbReference>
<dbReference type="AlphaFoldDB" id="A0A161LDU7"/>
<evidence type="ECO:0000256" key="7">
    <source>
        <dbReference type="ARBA" id="ARBA00022741"/>
    </source>
</evidence>
<keyword evidence="12 13" id="KW-0472">Membrane</keyword>
<evidence type="ECO:0000256" key="2">
    <source>
        <dbReference type="ARBA" id="ARBA00004141"/>
    </source>
</evidence>
<dbReference type="Gene3D" id="3.40.50.300">
    <property type="entry name" value="P-loop containing nucleotide triphosphate hydrolases"/>
    <property type="match status" value="1"/>
</dbReference>
<feature type="domain" description="Histidine kinase" evidence="14">
    <location>
        <begin position="672"/>
        <end position="884"/>
    </location>
</feature>
<dbReference type="InterPro" id="IPR014729">
    <property type="entry name" value="Rossmann-like_a/b/a_fold"/>
</dbReference>
<dbReference type="InterPro" id="IPR052023">
    <property type="entry name" value="Histidine_kinase_KdpD"/>
</dbReference>
<dbReference type="GO" id="GO:0005524">
    <property type="term" value="F:ATP binding"/>
    <property type="evidence" value="ECO:0007669"/>
    <property type="project" value="UniProtKB-KW"/>
</dbReference>
<dbReference type="GO" id="GO:0005886">
    <property type="term" value="C:plasma membrane"/>
    <property type="evidence" value="ECO:0007669"/>
    <property type="project" value="TreeGrafter"/>
</dbReference>
<evidence type="ECO:0000256" key="13">
    <source>
        <dbReference type="SAM" id="Phobius"/>
    </source>
</evidence>
<dbReference type="InterPro" id="IPR004358">
    <property type="entry name" value="Sig_transdc_His_kin-like_C"/>
</dbReference>
<keyword evidence="8" id="KW-0418">Kinase</keyword>
<dbReference type="SMART" id="SM00388">
    <property type="entry name" value="HisKA"/>
    <property type="match status" value="1"/>
</dbReference>
<dbReference type="STRING" id="681398.PJIAN_274"/>
<dbReference type="InterPro" id="IPR025201">
    <property type="entry name" value="KdpD_TM"/>
</dbReference>
<dbReference type="Gene3D" id="3.30.450.40">
    <property type="match status" value="1"/>
</dbReference>
<evidence type="ECO:0000256" key="4">
    <source>
        <dbReference type="ARBA" id="ARBA00022553"/>
    </source>
</evidence>
<organism evidence="15 16">
    <name type="scientific">Paludibacter jiangxiensis</name>
    <dbReference type="NCBI Taxonomy" id="681398"/>
    <lineage>
        <taxon>Bacteria</taxon>
        <taxon>Pseudomonadati</taxon>
        <taxon>Bacteroidota</taxon>
        <taxon>Bacteroidia</taxon>
        <taxon>Bacteroidales</taxon>
        <taxon>Paludibacteraceae</taxon>
        <taxon>Paludibacter</taxon>
    </lineage>
</organism>
<dbReference type="Gene3D" id="1.10.287.130">
    <property type="match status" value="1"/>
</dbReference>
<comment type="catalytic activity">
    <reaction evidence="1">
        <text>ATP + protein L-histidine = ADP + protein N-phospho-L-histidine.</text>
        <dbReference type="EC" id="2.7.13.3"/>
    </reaction>
</comment>
<dbReference type="Pfam" id="PF02702">
    <property type="entry name" value="KdpD"/>
    <property type="match status" value="1"/>
</dbReference>
<evidence type="ECO:0000259" key="14">
    <source>
        <dbReference type="PROSITE" id="PS50109"/>
    </source>
</evidence>
<keyword evidence="7" id="KW-0547">Nucleotide-binding</keyword>
<dbReference type="PROSITE" id="PS50109">
    <property type="entry name" value="HIS_KIN"/>
    <property type="match status" value="1"/>
</dbReference>
<dbReference type="PANTHER" id="PTHR45569:SF1">
    <property type="entry name" value="SENSOR PROTEIN KDPD"/>
    <property type="match status" value="1"/>
</dbReference>
<dbReference type="Gene3D" id="3.40.50.620">
    <property type="entry name" value="HUPs"/>
    <property type="match status" value="1"/>
</dbReference>
<dbReference type="Pfam" id="PF00512">
    <property type="entry name" value="HisKA"/>
    <property type="match status" value="1"/>
</dbReference>
<dbReference type="Pfam" id="PF13493">
    <property type="entry name" value="DUF4118"/>
    <property type="match status" value="1"/>
</dbReference>
<keyword evidence="5" id="KW-0808">Transferase</keyword>
<evidence type="ECO:0000256" key="3">
    <source>
        <dbReference type="ARBA" id="ARBA00012438"/>
    </source>
</evidence>
<evidence type="ECO:0000256" key="5">
    <source>
        <dbReference type="ARBA" id="ARBA00022679"/>
    </source>
</evidence>
<keyword evidence="6 13" id="KW-0812">Transmembrane</keyword>
<dbReference type="OrthoDB" id="9806130at2"/>